<feature type="coiled-coil region" evidence="8">
    <location>
        <begin position="1754"/>
        <end position="1849"/>
    </location>
</feature>
<dbReference type="PANTHER" id="PTHR18879:SF20">
    <property type="entry name" value="CENTROSOMAL PROTEIN OF 290 KDA"/>
    <property type="match status" value="1"/>
</dbReference>
<keyword evidence="10" id="KW-1185">Reference proteome</keyword>
<keyword evidence="5 8" id="KW-0175">Coiled coil</keyword>
<feature type="region of interest" description="Disordered" evidence="9">
    <location>
        <begin position="1365"/>
        <end position="1405"/>
    </location>
</feature>
<feature type="region of interest" description="Disordered" evidence="9">
    <location>
        <begin position="1143"/>
        <end position="1162"/>
    </location>
</feature>
<feature type="region of interest" description="Disordered" evidence="9">
    <location>
        <begin position="87"/>
        <end position="130"/>
    </location>
</feature>
<feature type="compositionally biased region" description="Polar residues" evidence="9">
    <location>
        <begin position="1144"/>
        <end position="1162"/>
    </location>
</feature>
<evidence type="ECO:0000256" key="9">
    <source>
        <dbReference type="SAM" id="MobiDB-lite"/>
    </source>
</evidence>
<dbReference type="GO" id="GO:1905349">
    <property type="term" value="P:ciliary transition zone assembly"/>
    <property type="evidence" value="ECO:0007669"/>
    <property type="project" value="TreeGrafter"/>
</dbReference>
<dbReference type="CTD" id="80184"/>
<feature type="region of interest" description="Disordered" evidence="9">
    <location>
        <begin position="1181"/>
        <end position="1212"/>
    </location>
</feature>
<feature type="coiled-coil region" evidence="8">
    <location>
        <begin position="404"/>
        <end position="441"/>
    </location>
</feature>
<feature type="region of interest" description="Disordered" evidence="9">
    <location>
        <begin position="1664"/>
        <end position="1683"/>
    </location>
</feature>
<evidence type="ECO:0000313" key="11">
    <source>
        <dbReference type="RefSeq" id="XP_034101783.1"/>
    </source>
</evidence>
<dbReference type="GO" id="GO:0034451">
    <property type="term" value="C:centriolar satellite"/>
    <property type="evidence" value="ECO:0007669"/>
    <property type="project" value="TreeGrafter"/>
</dbReference>
<feature type="coiled-coil region" evidence="8">
    <location>
        <begin position="1066"/>
        <end position="1093"/>
    </location>
</feature>
<feature type="compositionally biased region" description="Polar residues" evidence="9">
    <location>
        <begin position="648"/>
        <end position="663"/>
    </location>
</feature>
<evidence type="ECO:0000256" key="1">
    <source>
        <dbReference type="ARBA" id="ARBA00004120"/>
    </source>
</evidence>
<dbReference type="GO" id="GO:1905515">
    <property type="term" value="P:non-motile cilium assembly"/>
    <property type="evidence" value="ECO:0007669"/>
    <property type="project" value="TreeGrafter"/>
</dbReference>
<feature type="compositionally biased region" description="Acidic residues" evidence="9">
    <location>
        <begin position="1380"/>
        <end position="1402"/>
    </location>
</feature>
<feature type="region of interest" description="Disordered" evidence="9">
    <location>
        <begin position="642"/>
        <end position="663"/>
    </location>
</feature>
<feature type="coiled-coil region" evidence="8">
    <location>
        <begin position="297"/>
        <end position="372"/>
    </location>
</feature>
<feature type="region of interest" description="Disordered" evidence="9">
    <location>
        <begin position="502"/>
        <end position="543"/>
    </location>
</feature>
<dbReference type="GO" id="GO:0097711">
    <property type="term" value="P:ciliary basal body-plasma membrane docking"/>
    <property type="evidence" value="ECO:0007669"/>
    <property type="project" value="TreeGrafter"/>
</dbReference>
<feature type="compositionally biased region" description="Basic and acidic residues" evidence="9">
    <location>
        <begin position="1365"/>
        <end position="1379"/>
    </location>
</feature>
<keyword evidence="7" id="KW-0966">Cell projection</keyword>
<evidence type="ECO:0000313" key="10">
    <source>
        <dbReference type="Proteomes" id="UP000515160"/>
    </source>
</evidence>
<dbReference type="RefSeq" id="XP_034101783.1">
    <property type="nucleotide sequence ID" value="XM_034245892.2"/>
</dbReference>
<evidence type="ECO:0000256" key="3">
    <source>
        <dbReference type="ARBA" id="ARBA00022490"/>
    </source>
</evidence>
<dbReference type="GO" id="GO:0035869">
    <property type="term" value="C:ciliary transition zone"/>
    <property type="evidence" value="ECO:0007669"/>
    <property type="project" value="TreeGrafter"/>
</dbReference>
<feature type="coiled-coil region" evidence="8">
    <location>
        <begin position="768"/>
        <end position="823"/>
    </location>
</feature>
<dbReference type="InterPro" id="IPR026201">
    <property type="entry name" value="Cep290"/>
</dbReference>
<name>A0A6P8WR36_DROAB</name>
<evidence type="ECO:0000256" key="7">
    <source>
        <dbReference type="ARBA" id="ARBA00023273"/>
    </source>
</evidence>
<keyword evidence="4" id="KW-0970">Cilium biogenesis/degradation</keyword>
<feature type="compositionally biased region" description="Basic and acidic residues" evidence="9">
    <location>
        <begin position="119"/>
        <end position="130"/>
    </location>
</feature>
<gene>
    <name evidence="11" type="primary">LOC117566387</name>
</gene>
<evidence type="ECO:0000256" key="8">
    <source>
        <dbReference type="SAM" id="Coils"/>
    </source>
</evidence>
<organism evidence="10 11">
    <name type="scientific">Drosophila albomicans</name>
    <name type="common">Fruit fly</name>
    <dbReference type="NCBI Taxonomy" id="7291"/>
    <lineage>
        <taxon>Eukaryota</taxon>
        <taxon>Metazoa</taxon>
        <taxon>Ecdysozoa</taxon>
        <taxon>Arthropoda</taxon>
        <taxon>Hexapoda</taxon>
        <taxon>Insecta</taxon>
        <taxon>Pterygota</taxon>
        <taxon>Neoptera</taxon>
        <taxon>Endopterygota</taxon>
        <taxon>Diptera</taxon>
        <taxon>Brachycera</taxon>
        <taxon>Muscomorpha</taxon>
        <taxon>Ephydroidea</taxon>
        <taxon>Drosophilidae</taxon>
        <taxon>Drosophila</taxon>
    </lineage>
</organism>
<reference evidence="11" key="1">
    <citation type="submission" date="2025-08" db="UniProtKB">
        <authorList>
            <consortium name="RefSeq"/>
        </authorList>
    </citation>
    <scope>IDENTIFICATION</scope>
    <source>
        <strain evidence="11">15112-1751.03</strain>
        <tissue evidence="11">Whole Adult</tissue>
    </source>
</reference>
<feature type="compositionally biased region" description="Low complexity" evidence="9">
    <location>
        <begin position="1185"/>
        <end position="1212"/>
    </location>
</feature>
<evidence type="ECO:0000256" key="5">
    <source>
        <dbReference type="ARBA" id="ARBA00023054"/>
    </source>
</evidence>
<proteinExistence type="predicted"/>
<feature type="coiled-coil region" evidence="8">
    <location>
        <begin position="854"/>
        <end position="971"/>
    </location>
</feature>
<evidence type="ECO:0000256" key="6">
    <source>
        <dbReference type="ARBA" id="ARBA00023212"/>
    </source>
</evidence>
<protein>
    <submittedName>
        <fullName evidence="11">Centrosomal protein cep290</fullName>
    </submittedName>
</protein>
<feature type="compositionally biased region" description="Low complexity" evidence="9">
    <location>
        <begin position="1674"/>
        <end position="1683"/>
    </location>
</feature>
<comment type="subcellular location">
    <subcellularLocation>
        <location evidence="1">Cytoplasm</location>
        <location evidence="1">Cytoskeleton</location>
        <location evidence="1">Cilium basal body</location>
    </subcellularLocation>
    <subcellularLocation>
        <location evidence="2">Cytoplasm</location>
        <location evidence="2">Cytoskeleton</location>
        <location evidence="2">Microtubule organizing center</location>
        <location evidence="2">Centrosome</location>
    </subcellularLocation>
</comment>
<evidence type="ECO:0000256" key="2">
    <source>
        <dbReference type="ARBA" id="ARBA00004300"/>
    </source>
</evidence>
<dbReference type="PANTHER" id="PTHR18879">
    <property type="entry name" value="CENTROSOMAL PROTEIN OF 290 KDA"/>
    <property type="match status" value="1"/>
</dbReference>
<feature type="compositionally biased region" description="Polar residues" evidence="9">
    <location>
        <begin position="1710"/>
        <end position="1738"/>
    </location>
</feature>
<dbReference type="OrthoDB" id="6351660at2759"/>
<keyword evidence="6" id="KW-0206">Cytoskeleton</keyword>
<feature type="compositionally biased region" description="Basic and acidic residues" evidence="9">
    <location>
        <begin position="87"/>
        <end position="104"/>
    </location>
</feature>
<feature type="coiled-coil region" evidence="8">
    <location>
        <begin position="466"/>
        <end position="498"/>
    </location>
</feature>
<evidence type="ECO:0000256" key="4">
    <source>
        <dbReference type="ARBA" id="ARBA00022794"/>
    </source>
</evidence>
<accession>A0A6P8WR36</accession>
<feature type="compositionally biased region" description="Low complexity" evidence="9">
    <location>
        <begin position="105"/>
        <end position="118"/>
    </location>
</feature>
<dbReference type="Proteomes" id="UP000515160">
    <property type="component" value="Chromosome 3"/>
</dbReference>
<dbReference type="GeneID" id="117566387"/>
<feature type="region of interest" description="Disordered" evidence="9">
    <location>
        <begin position="1708"/>
        <end position="1744"/>
    </location>
</feature>
<sequence>MEIPDTVSVRRFREFSPRQKHELYETLLELSETLEELPKRSLRKTLELTLAVLEYKGELAQKLESSGERRVHDENEKLKRMVQKLEDERDNLKQKTKELSEEINRQQQQLREAALQAEASDKDSSDPLSELDKQEQLLHNIDTKNKHIKRLLREIDSLQNQNIVQSKTIALNEQELQQIKTRLVQISQDITQVEQERKSLQQTMQQQSLEVTRLEGNVTFLEDEREKQELEMRQFLEKHETQALSWRTSLEQKEQELQQLRKQLEHNKITGHNLMLSSASSSQIQMDEEQTRLRHLLELREQRIETLEAKLKSVADEMASSTKLMNQLSLQRETSLNPQKPRACCQLIEERLRAANARAQQLAELLDSTEQDNVLKAKQALHSLTALESYKRGEDGLVPALRRCAGLEQKLSDREKQLRSYTQELNAMHELAQENEVLRRRLNIPDDVVVLSKQVRAKQRNKDKQIERLTLKLRTSEELRLQLKLEKSELRRKLLERQPLQAESLHHQQQQPSEMGEVPSSAPLENSPRRGQGDGAASSELQTKYEDVLAENETLRMGMYEILEKMREYDATSDHITIDSELLRRLIDALPGGAATPQRLQSQLQELKAREEALCQLLQQNVSESETGELSSVHSMRDVSEMPDEQLESSSNVIDTATRPTTPNELNEALQLPIISENGEREAEQQARPSSAELGELVILRKHYEEMRLHMAADGDELTRYNLELHEQQMSLERQLQEQSSSYGYMRADYDQLLTQLKQQELRYIQDIAGIQKQLEQQKSQLAAKTEQLSMLQRTQPCTAEERQQLEQRNARLSMQLAQAIEQLLGELKLQDICADYGIIEDNYQLSYVTAQEFEQQRQELATWRHQQAELQRENKQLEGLLQVANGQIQSQQKLLNEITDNHINLRHLVADLQSSSGDKLLMAKMQRDLDAAKAETVRLELAHKDVQQHVAQLETQLQAAEQLATETQQQFQLERSSSDIKQKFLQRSLFTLKEKYAKFTPLIFLNNFVFAYQKFHKSQQQLPPQESSDNSTLVEQVLQAVQSKLSPHEENSQQLIKLIKSETQTKLLEQRCESLQLRQIELQQELSELRLQHATDSEHWQTIQALFGHTSAEETKESKVDVATNTIGAAPVPAMRRTAQLIDKQSSPIGSPSRRLSSQDMAIQTEQAAAVQLMETAVQTNGSQVEKQPQQQQQPQQPQQQQQQHQAVQTAQEQLTNDLELQQLKAALQAANVRIDELTQQLETSIPPPNPSSESDSQHSGVVEKTILSFHTLLLEKDQSIQKYQDLLQTEREQNQQLITKQSAENETLKATVNNLNFNIKTKDQEILELKSKLELQKTPDRVTVPSTDNSLNELTDERIEEMFEHSSTDRSPERQQEQEEVEQDLAVGEDEVAGEEEKQDTEELKELPTLHKQIKELKDKLIYCEQNLVTREEEVDILKEKLKLYQDREKCAESSSSNPELEQLRVFLEEKDKHIRDLMDTLKNFHDDQQRYINDTSNYSAEQIAKLAADLNRTEATNKIYHTQMEALRRQLTNVTQREKQARDLSQSLRQQLLKRPVVSIKTELNARVKNENLQKRIQQLELDLDESRAQLQRQQTLLEAKRTRSANEVGLWEKQKRWQQQAEKLKLKLDETELALEKTRTLLQAARTTIARLEKDKHMLENKLGRGGATGSANATASSGNHANALKCCRAPSCPNLQHVGAAKFTPSPSESPETYTTGPSSECSSPAHHQSQPSAGHHHSFYEQGQSELIEALKARIEMQQRKIIAMELEGRGTNALTTELEKLQERCQAIEAQNIRLEARNLQLQLDTDLLRQGDSSDRLHKRIKHLEDYILALKEEMARTESRRELCKCSGLKVNTHQGQSAEHTILSLRNLVEKLRSENKFLKDGRLSSESRSSTDSMPASAELTRLQQLHAEALEKISTLQQDLKQRSGSGKQPEELKYIKEQLQKKTQLLQKAKVLLTRAAAKEKMLREQISVWKRKCSELQNVPVIDEISE</sequence>
<keyword evidence="3" id="KW-0963">Cytoplasm</keyword>